<organism evidence="1 2">
    <name type="scientific">Umezawaea tangerina</name>
    <dbReference type="NCBI Taxonomy" id="84725"/>
    <lineage>
        <taxon>Bacteria</taxon>
        <taxon>Bacillati</taxon>
        <taxon>Actinomycetota</taxon>
        <taxon>Actinomycetes</taxon>
        <taxon>Pseudonocardiales</taxon>
        <taxon>Pseudonocardiaceae</taxon>
        <taxon>Umezawaea</taxon>
    </lineage>
</organism>
<dbReference type="PANTHER" id="PTHR41913">
    <property type="entry name" value="DUF1684 DOMAIN-CONTAINING PROTEIN"/>
    <property type="match status" value="1"/>
</dbReference>
<reference evidence="1 2" key="1">
    <citation type="submission" date="2018-03" db="EMBL/GenBank/DDBJ databases">
        <title>Genomic Encyclopedia of Archaeal and Bacterial Type Strains, Phase II (KMG-II): from individual species to whole genera.</title>
        <authorList>
            <person name="Goeker M."/>
        </authorList>
    </citation>
    <scope>NUCLEOTIDE SEQUENCE [LARGE SCALE GENOMIC DNA]</scope>
    <source>
        <strain evidence="1 2">DSM 44720</strain>
    </source>
</reference>
<proteinExistence type="predicted"/>
<dbReference type="EMBL" id="PVTF01000009">
    <property type="protein sequence ID" value="PRY38071.1"/>
    <property type="molecule type" value="Genomic_DNA"/>
</dbReference>
<dbReference type="Pfam" id="PF07920">
    <property type="entry name" value="DUF1684"/>
    <property type="match status" value="1"/>
</dbReference>
<evidence type="ECO:0008006" key="3">
    <source>
        <dbReference type="Google" id="ProtNLM"/>
    </source>
</evidence>
<sequence length="256" mass="27727">MSDDLQAGWTEWHDRREAELRGPHGWLSLAGLHWLDERPRRFPGVPGEWRVDGGAARVTATAAEGLVVDGLPFDGSAEVTVAEQDSTIFGSYGDVHLEVALRSGRYALRPRDPNAPVLRSFTGVPAFAVRPEYVVEAVFTPYEAPRTIVVGSAQEGLEQDTTVHGELVFTLAGVEQRLAASVDGDTVDLRFSDPTSGTSTAEWRALTGALRDGRAVLDFNRARNMPYAFSPYGTCPRPPKGNVVTVPVEAGELKPS</sequence>
<dbReference type="PANTHER" id="PTHR41913:SF1">
    <property type="entry name" value="DUF1684 DOMAIN-CONTAINING PROTEIN"/>
    <property type="match status" value="1"/>
</dbReference>
<gene>
    <name evidence="1" type="ORF">CLV43_109291</name>
</gene>
<dbReference type="RefSeq" id="WP_106191080.1">
    <property type="nucleotide sequence ID" value="NZ_PVTF01000009.1"/>
</dbReference>
<accession>A0A2T0SXB9</accession>
<keyword evidence="2" id="KW-1185">Reference proteome</keyword>
<protein>
    <recommendedName>
        <fullName evidence="3">DUF1684 domain-containing protein</fullName>
    </recommendedName>
</protein>
<comment type="caution">
    <text evidence="1">The sequence shown here is derived from an EMBL/GenBank/DDBJ whole genome shotgun (WGS) entry which is preliminary data.</text>
</comment>
<evidence type="ECO:0000313" key="1">
    <source>
        <dbReference type="EMBL" id="PRY38071.1"/>
    </source>
</evidence>
<dbReference type="InterPro" id="IPR012467">
    <property type="entry name" value="DUF1684"/>
</dbReference>
<dbReference type="AlphaFoldDB" id="A0A2T0SXB9"/>
<name>A0A2T0SXB9_9PSEU</name>
<dbReference type="Proteomes" id="UP000239494">
    <property type="component" value="Unassembled WGS sequence"/>
</dbReference>
<dbReference type="OrthoDB" id="5493262at2"/>
<evidence type="ECO:0000313" key="2">
    <source>
        <dbReference type="Proteomes" id="UP000239494"/>
    </source>
</evidence>